<protein>
    <submittedName>
        <fullName evidence="1">Uncharacterized protein</fullName>
    </submittedName>
</protein>
<gene>
    <name evidence="1" type="ORF">PYTT13_22435</name>
</gene>
<dbReference type="Proteomes" id="UP000229314">
    <property type="component" value="Plasmid pTT13-6"/>
</dbReference>
<keyword evidence="1" id="KW-0614">Plasmid</keyword>
<proteinExistence type="predicted"/>
<evidence type="ECO:0000313" key="2">
    <source>
        <dbReference type="Proteomes" id="UP000229314"/>
    </source>
</evidence>
<name>A0A2D2C7V9_9RHOB</name>
<sequence length="114" mass="11820">MLRHLTSLLLMVAVLFFAALPHASMAGGAPEMPGACLHHQAGLAEHPDTAGPCGQAGHRMSEACAIACVGPMAPAPQPASAFLAEFATIALWFPSALVLRGRLTDPDDRPPKSL</sequence>
<dbReference type="AlphaFoldDB" id="A0A2D2C7V9"/>
<organism evidence="1 2">
    <name type="scientific">Paracoccus yeei</name>
    <dbReference type="NCBI Taxonomy" id="147645"/>
    <lineage>
        <taxon>Bacteria</taxon>
        <taxon>Pseudomonadati</taxon>
        <taxon>Pseudomonadota</taxon>
        <taxon>Alphaproteobacteria</taxon>
        <taxon>Rhodobacterales</taxon>
        <taxon>Paracoccaceae</taxon>
        <taxon>Paracoccus</taxon>
    </lineage>
</organism>
<reference evidence="1 2" key="1">
    <citation type="submission" date="2017-10" db="EMBL/GenBank/DDBJ databases">
        <title>Complete genome sequence of Paracoccus yeei TT13 isolated from human skin.</title>
        <authorList>
            <person name="Lee K."/>
            <person name="Lim J.Y."/>
            <person name="Hwang I."/>
        </authorList>
    </citation>
    <scope>NUCLEOTIDE SEQUENCE [LARGE SCALE GENOMIC DNA]</scope>
    <source>
        <strain evidence="1 2">TT13</strain>
        <plasmid evidence="2">Plasmid ptt13-6</plasmid>
    </source>
</reference>
<dbReference type="EMBL" id="CP024428">
    <property type="protein sequence ID" value="ATQ58585.1"/>
    <property type="molecule type" value="Genomic_DNA"/>
</dbReference>
<geneLocation type="plasmid" evidence="2">
    <name>ptt13-6</name>
</geneLocation>
<evidence type="ECO:0000313" key="1">
    <source>
        <dbReference type="EMBL" id="ATQ58585.1"/>
    </source>
</evidence>
<accession>A0A2D2C7V9</accession>
<dbReference type="RefSeq" id="WP_028720318.1">
    <property type="nucleotide sequence ID" value="NZ_CBCSFT010000062.1"/>
</dbReference>